<dbReference type="FunFam" id="3.90.76.10:FF:000007">
    <property type="entry name" value="Dipeptide ABC transporter periplasmic dipeptide-binding protein"/>
    <property type="match status" value="1"/>
</dbReference>
<dbReference type="InterPro" id="IPR030678">
    <property type="entry name" value="Peptide/Ni-bd"/>
</dbReference>
<dbReference type="PANTHER" id="PTHR30290">
    <property type="entry name" value="PERIPLASMIC BINDING COMPONENT OF ABC TRANSPORTER"/>
    <property type="match status" value="1"/>
</dbReference>
<dbReference type="EMBL" id="JAESVB010000008">
    <property type="protein sequence ID" value="MCB8876801.1"/>
    <property type="molecule type" value="Genomic_DNA"/>
</dbReference>
<feature type="domain" description="Solute-binding protein family 5" evidence="5">
    <location>
        <begin position="88"/>
        <end position="457"/>
    </location>
</feature>
<evidence type="ECO:0000256" key="1">
    <source>
        <dbReference type="ARBA" id="ARBA00004418"/>
    </source>
</evidence>
<dbReference type="Gene3D" id="3.90.76.10">
    <property type="entry name" value="Dipeptide-binding Protein, Domain 1"/>
    <property type="match status" value="1"/>
</dbReference>
<dbReference type="PANTHER" id="PTHR30290:SF10">
    <property type="entry name" value="PERIPLASMIC OLIGOPEPTIDE-BINDING PROTEIN-RELATED"/>
    <property type="match status" value="1"/>
</dbReference>
<dbReference type="RefSeq" id="WP_227322460.1">
    <property type="nucleotide sequence ID" value="NZ_JAESVB010000008.1"/>
</dbReference>
<dbReference type="GO" id="GO:0015833">
    <property type="term" value="P:peptide transport"/>
    <property type="evidence" value="ECO:0007669"/>
    <property type="project" value="TreeGrafter"/>
</dbReference>
<reference evidence="6" key="1">
    <citation type="journal article" date="2021" name="Microorganisms">
        <title>Acidisoma silvae sp. nov. and Acidisomacellulosilytica sp. nov., Two Acidophilic Bacteria Isolated from Decaying Wood, Hydrolyzing Cellulose and Producing Poly-3-hydroxybutyrate.</title>
        <authorList>
            <person name="Mieszkin S."/>
            <person name="Pouder E."/>
            <person name="Uroz S."/>
            <person name="Simon-Colin C."/>
            <person name="Alain K."/>
        </authorList>
    </citation>
    <scope>NUCLEOTIDE SEQUENCE</scope>
    <source>
        <strain evidence="6">HW T2.11</strain>
    </source>
</reference>
<evidence type="ECO:0000313" key="7">
    <source>
        <dbReference type="Proteomes" id="UP000708298"/>
    </source>
</evidence>
<dbReference type="PIRSF" id="PIRSF002741">
    <property type="entry name" value="MppA"/>
    <property type="match status" value="1"/>
</dbReference>
<dbReference type="AlphaFoldDB" id="A0A963YTK6"/>
<reference evidence="6" key="2">
    <citation type="submission" date="2021-01" db="EMBL/GenBank/DDBJ databases">
        <authorList>
            <person name="Mieszkin S."/>
            <person name="Pouder E."/>
            <person name="Alain K."/>
        </authorList>
    </citation>
    <scope>NUCLEOTIDE SEQUENCE</scope>
    <source>
        <strain evidence="6">HW T2.11</strain>
    </source>
</reference>
<dbReference type="SUPFAM" id="SSF53850">
    <property type="entry name" value="Periplasmic binding protein-like II"/>
    <property type="match status" value="1"/>
</dbReference>
<name>A0A963YTK6_9PROT</name>
<evidence type="ECO:0000256" key="2">
    <source>
        <dbReference type="ARBA" id="ARBA00005695"/>
    </source>
</evidence>
<keyword evidence="4" id="KW-0732">Signal</keyword>
<dbReference type="Gene3D" id="3.10.105.10">
    <property type="entry name" value="Dipeptide-binding Protein, Domain 3"/>
    <property type="match status" value="1"/>
</dbReference>
<accession>A0A963YTK6</accession>
<dbReference type="GO" id="GO:0043190">
    <property type="term" value="C:ATP-binding cassette (ABC) transporter complex"/>
    <property type="evidence" value="ECO:0007669"/>
    <property type="project" value="InterPro"/>
</dbReference>
<keyword evidence="3" id="KW-0813">Transport</keyword>
<evidence type="ECO:0000256" key="4">
    <source>
        <dbReference type="ARBA" id="ARBA00022729"/>
    </source>
</evidence>
<keyword evidence="7" id="KW-1185">Reference proteome</keyword>
<dbReference type="GO" id="GO:0030288">
    <property type="term" value="C:outer membrane-bounded periplasmic space"/>
    <property type="evidence" value="ECO:0007669"/>
    <property type="project" value="UniProtKB-ARBA"/>
</dbReference>
<gene>
    <name evidence="6" type="ORF">ASILVAE211_16535</name>
</gene>
<dbReference type="InterPro" id="IPR000914">
    <property type="entry name" value="SBP_5_dom"/>
</dbReference>
<evidence type="ECO:0000256" key="3">
    <source>
        <dbReference type="ARBA" id="ARBA00022448"/>
    </source>
</evidence>
<dbReference type="Proteomes" id="UP000708298">
    <property type="component" value="Unassembled WGS sequence"/>
</dbReference>
<sequence length="538" mass="59940">MTSISRRGLLACSILSPVLIAVGESKAFAKTPPDVMVVVGEQGTNSLDTMVPVANDYSRMVNWQVYDRLVTHGAKTLPNGTVSYDVTKVEPELAESWEISADGKTFIFHLRKDATFHDGTPVTADDVKWSFDRAVSVGGFAQVQMGAGAMTKPEQFSVVDPHTFKITFDQANKLSLPDLVVPIPCVVNSTLAKKHATASDPWALDWVQHNDAGGGAFKVASWKPGTEIVFTRFEDWKSGPLPKLKRVIYREIASPGTRRALLEKGDVDISVGLPPKDYAELAKAGKVQVIGTPIQNDLLFIDMNVTMKPFDNPLVRQAMAYAVPYQSIMDAALYDRGVAMFGGDPSQPYPAEWPIVSHYKTDLDKAKALLAQAGYAKGFSTTLSYDLSQATTREPIALLFQENLAKIGVTVTLNKVPGANWFAQMASKSMPFVITEFYGWLVPPEYFYYWNFYGKNNAVFNTADYKNPKLDALIEDARFQNDPKLYDADLVKMNDIVMSDLPRIPLARLFFDVAMQKNVQGYEYWFHTHLDYRKLYKS</sequence>
<evidence type="ECO:0000259" key="5">
    <source>
        <dbReference type="Pfam" id="PF00496"/>
    </source>
</evidence>
<dbReference type="GO" id="GO:1904680">
    <property type="term" value="F:peptide transmembrane transporter activity"/>
    <property type="evidence" value="ECO:0007669"/>
    <property type="project" value="TreeGrafter"/>
</dbReference>
<comment type="similarity">
    <text evidence="2">Belongs to the bacterial solute-binding protein 5 family.</text>
</comment>
<organism evidence="6 7">
    <name type="scientific">Acidisoma silvae</name>
    <dbReference type="NCBI Taxonomy" id="2802396"/>
    <lineage>
        <taxon>Bacteria</taxon>
        <taxon>Pseudomonadati</taxon>
        <taxon>Pseudomonadota</taxon>
        <taxon>Alphaproteobacteria</taxon>
        <taxon>Acetobacterales</taxon>
        <taxon>Acidocellaceae</taxon>
        <taxon>Acidisoma</taxon>
    </lineage>
</organism>
<evidence type="ECO:0000313" key="6">
    <source>
        <dbReference type="EMBL" id="MCB8876801.1"/>
    </source>
</evidence>
<dbReference type="InterPro" id="IPR039424">
    <property type="entry name" value="SBP_5"/>
</dbReference>
<dbReference type="Gene3D" id="3.40.190.10">
    <property type="entry name" value="Periplasmic binding protein-like II"/>
    <property type="match status" value="1"/>
</dbReference>
<protein>
    <submittedName>
        <fullName evidence="6">ABC transporter substrate-binding protein</fullName>
    </submittedName>
</protein>
<proteinExistence type="inferred from homology"/>
<dbReference type="Pfam" id="PF00496">
    <property type="entry name" value="SBP_bac_5"/>
    <property type="match status" value="1"/>
</dbReference>
<dbReference type="CDD" id="cd08512">
    <property type="entry name" value="PBP2_NikA_DppA_OppA_like_7"/>
    <property type="match status" value="1"/>
</dbReference>
<comment type="subcellular location">
    <subcellularLocation>
        <location evidence="1">Periplasm</location>
    </subcellularLocation>
</comment>
<comment type="caution">
    <text evidence="6">The sequence shown here is derived from an EMBL/GenBank/DDBJ whole genome shotgun (WGS) entry which is preliminary data.</text>
</comment>